<accession>J9GH13</accession>
<dbReference type="EMBL" id="AMCI01003092">
    <property type="protein sequence ID" value="EJX01118.1"/>
    <property type="molecule type" value="Genomic_DNA"/>
</dbReference>
<sequence>MDFLFLLPPSSPPYYNAMKNHTEPEISILPIFCYPMFSPYFFPTHSM</sequence>
<name>J9GH13_9ZZZZ</name>
<comment type="caution">
    <text evidence="1">The sequence shown here is derived from an EMBL/GenBank/DDBJ whole genome shotgun (WGS) entry which is preliminary data.</text>
</comment>
<dbReference type="AlphaFoldDB" id="J9GH13"/>
<reference evidence="1" key="1">
    <citation type="journal article" date="2012" name="PLoS ONE">
        <title>Gene sets for utilization of primary and secondary nutrition supplies in the distal gut of endangered iberian lynx.</title>
        <authorList>
            <person name="Alcaide M."/>
            <person name="Messina E."/>
            <person name="Richter M."/>
            <person name="Bargiela R."/>
            <person name="Peplies J."/>
            <person name="Huws S.A."/>
            <person name="Newbold C.J."/>
            <person name="Golyshin P.N."/>
            <person name="Simon M.A."/>
            <person name="Lopez G."/>
            <person name="Yakimov M.M."/>
            <person name="Ferrer M."/>
        </authorList>
    </citation>
    <scope>NUCLEOTIDE SEQUENCE</scope>
</reference>
<evidence type="ECO:0000313" key="1">
    <source>
        <dbReference type="EMBL" id="EJX01118.1"/>
    </source>
</evidence>
<proteinExistence type="predicted"/>
<protein>
    <submittedName>
        <fullName evidence="1">Uncharacterized protein</fullName>
    </submittedName>
</protein>
<gene>
    <name evidence="1" type="ORF">EVA_10775</name>
</gene>
<organism evidence="1">
    <name type="scientific">gut metagenome</name>
    <dbReference type="NCBI Taxonomy" id="749906"/>
    <lineage>
        <taxon>unclassified sequences</taxon>
        <taxon>metagenomes</taxon>
        <taxon>organismal metagenomes</taxon>
    </lineage>
</organism>